<evidence type="ECO:0000256" key="2">
    <source>
        <dbReference type="SAM" id="Phobius"/>
    </source>
</evidence>
<dbReference type="InterPro" id="IPR008900">
    <property type="entry name" value="Zot_N"/>
</dbReference>
<feature type="region of interest" description="Disordered" evidence="1">
    <location>
        <begin position="239"/>
        <end position="265"/>
    </location>
</feature>
<feature type="transmembrane region" description="Helical" evidence="2">
    <location>
        <begin position="213"/>
        <end position="234"/>
    </location>
</feature>
<reference evidence="4" key="1">
    <citation type="submission" date="2016-10" db="EMBL/GenBank/DDBJ databases">
        <title>The High Quality Genome of Vibrio alginolyticus K01M1.</title>
        <authorList>
            <person name="Wendling C."/>
            <person name="Chibani C.M."/>
            <person name="Hertel R."/>
            <person name="Sproer C."/>
            <person name="Bunk B."/>
            <person name="Overmann J."/>
            <person name="Roth O."/>
            <person name="Liesegang H."/>
        </authorList>
    </citation>
    <scope>NUCLEOTIDE SEQUENCE</scope>
    <source>
        <strain evidence="4">K05K4</strain>
    </source>
</reference>
<accession>A0A1W6VX83</accession>
<name>A0A1W6VX83_VIBAL</name>
<dbReference type="InterPro" id="IPR027417">
    <property type="entry name" value="P-loop_NTPase"/>
</dbReference>
<evidence type="ECO:0000313" key="5">
    <source>
        <dbReference type="EMBL" id="PNP20771.1"/>
    </source>
</evidence>
<dbReference type="Pfam" id="PF05707">
    <property type="entry name" value="Zot"/>
    <property type="match status" value="1"/>
</dbReference>
<dbReference type="Proteomes" id="UP000054316">
    <property type="component" value="Unassembled WGS sequence"/>
</dbReference>
<proteinExistence type="predicted"/>
<gene>
    <name evidence="5" type="ORF">AL553_024435</name>
    <name evidence="4" type="ORF">K05K4_16210</name>
</gene>
<sequence length="380" mass="43710">MIYAIAGRPGGGKTYEAVAYHIIPAIKDGRKVITNITLNIDWFVKVFGEDVRELIKIVDGRLTDFGSTSRPFSQIEDYSDEWRNEKGQGPLYVVDEAHMSLPSRGLAAPILEWYSIHRHYGVDIILLTQNIRKVHRDIKDMIEVTYRCTKNTAMGSTSSYTKKVQDGCAGEVVNTSTRFYKSEYFPFYKSHSQSNKQVQEAEAKDIRPFWKRWPVVGTVVLLSLGLVFNIWAWWPEPEQPPDPVKPPQPVQAQLPDGTPTVDTAETKAKKKKKASGFGPLEDYDFYITGYAKQIAYAKRLKYAAELDRDLTFYKIYIDVYDGRDKLFSFDHLDLVKIGYQFEVLSDCVYRVTWEETERIFTCGQREKPSDILQQNMPVHI</sequence>
<reference evidence="5 6" key="2">
    <citation type="submission" date="2017-12" db="EMBL/GenBank/DDBJ databases">
        <title>FDA dAtabase for Regulatory Grade micrObial Sequences (FDA-ARGOS): Supporting development and validation of Infectious Disease Dx tests.</title>
        <authorList>
            <person name="Hoffmann M."/>
            <person name="Allard M."/>
            <person name="Evans P."/>
            <person name="Brown E."/>
            <person name="Tallon L.J."/>
            <person name="Sadzewicz L."/>
            <person name="Sengamalay N."/>
            <person name="Ott S."/>
            <person name="Godinez A."/>
            <person name="Nagaraj S."/>
            <person name="Vavikolanu K."/>
            <person name="Aluvathingal J."/>
            <person name="Nadendla S."/>
            <person name="Hobson J."/>
            <person name="Sichtig H."/>
        </authorList>
    </citation>
    <scope>NUCLEOTIDE SEQUENCE [LARGE SCALE GENOMIC DNA]</scope>
    <source>
        <strain evidence="6">ATCC 17749</strain>
        <strain evidence="5">FDAARGOS_97</strain>
    </source>
</reference>
<evidence type="ECO:0000313" key="4">
    <source>
        <dbReference type="EMBL" id="ARP18457.1"/>
    </source>
</evidence>
<feature type="compositionally biased region" description="Pro residues" evidence="1">
    <location>
        <begin position="239"/>
        <end position="249"/>
    </location>
</feature>
<evidence type="ECO:0000313" key="6">
    <source>
        <dbReference type="Proteomes" id="UP000054316"/>
    </source>
</evidence>
<evidence type="ECO:0000259" key="3">
    <source>
        <dbReference type="Pfam" id="PF05707"/>
    </source>
</evidence>
<dbReference type="Gene3D" id="3.40.50.300">
    <property type="entry name" value="P-loop containing nucleotide triphosphate hydrolases"/>
    <property type="match status" value="1"/>
</dbReference>
<keyword evidence="6" id="KW-1185">Reference proteome</keyword>
<keyword evidence="2" id="KW-0472">Membrane</keyword>
<protein>
    <submittedName>
        <fullName evidence="4 5">Assembly protein</fullName>
    </submittedName>
</protein>
<dbReference type="EMBL" id="LOSN02000002">
    <property type="protein sequence ID" value="PNP20771.1"/>
    <property type="molecule type" value="Genomic_DNA"/>
</dbReference>
<organism evidence="4">
    <name type="scientific">Vibrio alginolyticus</name>
    <dbReference type="NCBI Taxonomy" id="663"/>
    <lineage>
        <taxon>Bacteria</taxon>
        <taxon>Pseudomonadati</taxon>
        <taxon>Pseudomonadota</taxon>
        <taxon>Gammaproteobacteria</taxon>
        <taxon>Vibrionales</taxon>
        <taxon>Vibrionaceae</taxon>
        <taxon>Vibrio</taxon>
    </lineage>
</organism>
<dbReference type="AlphaFoldDB" id="A0A1W6VX83"/>
<keyword evidence="2" id="KW-1133">Transmembrane helix</keyword>
<evidence type="ECO:0000256" key="1">
    <source>
        <dbReference type="SAM" id="MobiDB-lite"/>
    </source>
</evidence>
<keyword evidence="2" id="KW-0812">Transmembrane</keyword>
<dbReference type="EMBL" id="CP017902">
    <property type="protein sequence ID" value="ARP18457.1"/>
    <property type="molecule type" value="Genomic_DNA"/>
</dbReference>
<dbReference type="SUPFAM" id="SSF52540">
    <property type="entry name" value="P-loop containing nucleoside triphosphate hydrolases"/>
    <property type="match status" value="1"/>
</dbReference>
<dbReference type="RefSeq" id="WP_045607620.1">
    <property type="nucleotide sequence ID" value="NZ_CP017897.1"/>
</dbReference>
<feature type="domain" description="Zona occludens toxin N-terminal" evidence="3">
    <location>
        <begin position="1"/>
        <end position="193"/>
    </location>
</feature>